<dbReference type="RefSeq" id="XP_025356559.1">
    <property type="nucleotide sequence ID" value="XM_025497772.1"/>
</dbReference>
<protein>
    <submittedName>
        <fullName evidence="2">Uncharacterized protein</fullName>
    </submittedName>
</protein>
<feature type="compositionally biased region" description="Basic and acidic residues" evidence="1">
    <location>
        <begin position="197"/>
        <end position="216"/>
    </location>
</feature>
<gene>
    <name evidence="2" type="ORF">FA14DRAFT_155662</name>
</gene>
<name>A0A316VF47_9BASI</name>
<feature type="region of interest" description="Disordered" evidence="1">
    <location>
        <begin position="163"/>
        <end position="216"/>
    </location>
</feature>
<sequence>MSRVLAFLSELQQATDVSGLVYSIDYLSASRSASTSSTKSDFDWTTIIDWPSSPETVSKQPPARISIEHYTSPSNQPALLTQDRIHRQRELKKDYNHRYYQIHRSDPQLWRKKLDNQKLYRIVKSKREKSELAKLSKEDREAIMRRKNQNRREQYLKNTIKLKQQGKKRNRTNRLVRDLSPETREKRRAKNQKAVQKYREKQKEQARNQQDDHTTQ</sequence>
<accession>A0A316VF47</accession>
<dbReference type="InParanoid" id="A0A316VF47"/>
<proteinExistence type="predicted"/>
<dbReference type="GeneID" id="37019553"/>
<dbReference type="AlphaFoldDB" id="A0A316VF47"/>
<organism evidence="2 3">
    <name type="scientific">Meira miltonrushii</name>
    <dbReference type="NCBI Taxonomy" id="1280837"/>
    <lineage>
        <taxon>Eukaryota</taxon>
        <taxon>Fungi</taxon>
        <taxon>Dikarya</taxon>
        <taxon>Basidiomycota</taxon>
        <taxon>Ustilaginomycotina</taxon>
        <taxon>Exobasidiomycetes</taxon>
        <taxon>Exobasidiales</taxon>
        <taxon>Brachybasidiaceae</taxon>
        <taxon>Meira</taxon>
    </lineage>
</organism>
<reference evidence="2 3" key="1">
    <citation type="journal article" date="2018" name="Mol. Biol. Evol.">
        <title>Broad Genomic Sampling Reveals a Smut Pathogenic Ancestry of the Fungal Clade Ustilaginomycotina.</title>
        <authorList>
            <person name="Kijpornyongpan T."/>
            <person name="Mondo S.J."/>
            <person name="Barry K."/>
            <person name="Sandor L."/>
            <person name="Lee J."/>
            <person name="Lipzen A."/>
            <person name="Pangilinan J."/>
            <person name="LaButti K."/>
            <person name="Hainaut M."/>
            <person name="Henrissat B."/>
            <person name="Grigoriev I.V."/>
            <person name="Spatafora J.W."/>
            <person name="Aime M.C."/>
        </authorList>
    </citation>
    <scope>NUCLEOTIDE SEQUENCE [LARGE SCALE GENOMIC DNA]</scope>
    <source>
        <strain evidence="2 3">MCA 3882</strain>
    </source>
</reference>
<feature type="compositionally biased region" description="Basic and acidic residues" evidence="1">
    <location>
        <begin position="175"/>
        <end position="185"/>
    </location>
</feature>
<feature type="compositionally biased region" description="Basic residues" evidence="1">
    <location>
        <begin position="164"/>
        <end position="174"/>
    </location>
</feature>
<dbReference type="Proteomes" id="UP000245771">
    <property type="component" value="Unassembled WGS sequence"/>
</dbReference>
<keyword evidence="3" id="KW-1185">Reference proteome</keyword>
<evidence type="ECO:0000313" key="3">
    <source>
        <dbReference type="Proteomes" id="UP000245771"/>
    </source>
</evidence>
<evidence type="ECO:0000256" key="1">
    <source>
        <dbReference type="SAM" id="MobiDB-lite"/>
    </source>
</evidence>
<evidence type="ECO:0000313" key="2">
    <source>
        <dbReference type="EMBL" id="PWN36257.1"/>
    </source>
</evidence>
<dbReference type="EMBL" id="KZ819603">
    <property type="protein sequence ID" value="PWN36257.1"/>
    <property type="molecule type" value="Genomic_DNA"/>
</dbReference>